<evidence type="ECO:0000313" key="1">
    <source>
        <dbReference type="EMBL" id="KAI8433908.1"/>
    </source>
</evidence>
<evidence type="ECO:0000313" key="2">
    <source>
        <dbReference type="Proteomes" id="UP001064048"/>
    </source>
</evidence>
<proteinExistence type="predicted"/>
<protein>
    <submittedName>
        <fullName evidence="1">Uncharacterized protein</fullName>
    </submittedName>
</protein>
<organism evidence="1 2">
    <name type="scientific">Choristoneura fumiferana</name>
    <name type="common">Spruce budworm moth</name>
    <name type="synonym">Archips fumiferana</name>
    <dbReference type="NCBI Taxonomy" id="7141"/>
    <lineage>
        <taxon>Eukaryota</taxon>
        <taxon>Metazoa</taxon>
        <taxon>Ecdysozoa</taxon>
        <taxon>Arthropoda</taxon>
        <taxon>Hexapoda</taxon>
        <taxon>Insecta</taxon>
        <taxon>Pterygota</taxon>
        <taxon>Neoptera</taxon>
        <taxon>Endopterygota</taxon>
        <taxon>Lepidoptera</taxon>
        <taxon>Glossata</taxon>
        <taxon>Ditrysia</taxon>
        <taxon>Tortricoidea</taxon>
        <taxon>Tortricidae</taxon>
        <taxon>Tortricinae</taxon>
        <taxon>Choristoneura</taxon>
    </lineage>
</organism>
<comment type="caution">
    <text evidence="1">The sequence shown here is derived from an EMBL/GenBank/DDBJ whole genome shotgun (WGS) entry which is preliminary data.</text>
</comment>
<keyword evidence="2" id="KW-1185">Reference proteome</keyword>
<gene>
    <name evidence="1" type="ORF">MSG28_015834</name>
</gene>
<name>A0ACC0KBS8_CHOFU</name>
<sequence>MEIQLTGTSGEINHASPEYEDLPDDSETSIEESSILVTPDLSVGEKKDTSDIGDIDAIGDIDNISDVNNNVQEENETTEDDEGDRRKRSSGADWDKGSKTGSRRVQTADTILNIRGALRDAIGDAGAAPGPRASSRVDAFVIRPAAPAPPPPPPRAEPRAQPNTSQAPEHRELLVRAHSLARLPCDLRNATQLRWYKDSEVRPHSSSHQPYT</sequence>
<accession>A0ACC0KBS8</accession>
<dbReference type="EMBL" id="CM046129">
    <property type="protein sequence ID" value="KAI8433908.1"/>
    <property type="molecule type" value="Genomic_DNA"/>
</dbReference>
<dbReference type="Proteomes" id="UP001064048">
    <property type="component" value="Chromosome 29"/>
</dbReference>
<reference evidence="1 2" key="1">
    <citation type="journal article" date="2022" name="Genome Biol. Evol.">
        <title>The Spruce Budworm Genome: Reconstructing the Evolutionary History of Antifreeze Proteins.</title>
        <authorList>
            <person name="Beliveau C."/>
            <person name="Gagne P."/>
            <person name="Picq S."/>
            <person name="Vernygora O."/>
            <person name="Keeling C.I."/>
            <person name="Pinkney K."/>
            <person name="Doucet D."/>
            <person name="Wen F."/>
            <person name="Johnston J.S."/>
            <person name="Maaroufi H."/>
            <person name="Boyle B."/>
            <person name="Laroche J."/>
            <person name="Dewar K."/>
            <person name="Juretic N."/>
            <person name="Blackburn G."/>
            <person name="Nisole A."/>
            <person name="Brunet B."/>
            <person name="Brandao M."/>
            <person name="Lumley L."/>
            <person name="Duan J."/>
            <person name="Quan G."/>
            <person name="Lucarotti C.J."/>
            <person name="Roe A.D."/>
            <person name="Sperling F.A.H."/>
            <person name="Levesque R.C."/>
            <person name="Cusson M."/>
        </authorList>
    </citation>
    <scope>NUCLEOTIDE SEQUENCE [LARGE SCALE GENOMIC DNA]</scope>
    <source>
        <strain evidence="1">Glfc:IPQL:Cfum</strain>
    </source>
</reference>